<dbReference type="AlphaFoldDB" id="A0AAP1PQG5"/>
<evidence type="ECO:0000259" key="1">
    <source>
        <dbReference type="PROSITE" id="PS51352"/>
    </source>
</evidence>
<dbReference type="SUPFAM" id="SSF52833">
    <property type="entry name" value="Thioredoxin-like"/>
    <property type="match status" value="1"/>
</dbReference>
<dbReference type="InterPro" id="IPR036249">
    <property type="entry name" value="Thioredoxin-like_sf"/>
</dbReference>
<dbReference type="RefSeq" id="WP_137954026.1">
    <property type="nucleotide sequence ID" value="NZ_CAKZHR010000064.1"/>
</dbReference>
<evidence type="ECO:0000313" key="3">
    <source>
        <dbReference type="Proteomes" id="UP001246473"/>
    </source>
</evidence>
<gene>
    <name evidence="2" type="ORF">ParKJ_37250</name>
</gene>
<dbReference type="InterPro" id="IPR013766">
    <property type="entry name" value="Thioredoxin_domain"/>
</dbReference>
<dbReference type="GO" id="GO:0016491">
    <property type="term" value="F:oxidoreductase activity"/>
    <property type="evidence" value="ECO:0007669"/>
    <property type="project" value="InterPro"/>
</dbReference>
<dbReference type="PANTHER" id="PTHR42852">
    <property type="entry name" value="THIOL:DISULFIDE INTERCHANGE PROTEIN DSBE"/>
    <property type="match status" value="1"/>
</dbReference>
<protein>
    <submittedName>
        <fullName evidence="2">TlpA family protein disulfide reductase</fullName>
    </submittedName>
</protein>
<dbReference type="PROSITE" id="PS51352">
    <property type="entry name" value="THIOREDOXIN_2"/>
    <property type="match status" value="1"/>
</dbReference>
<dbReference type="Gene3D" id="3.40.30.10">
    <property type="entry name" value="Glutaredoxin"/>
    <property type="match status" value="1"/>
</dbReference>
<name>A0AAP1PQG5_9BURK</name>
<accession>A0AAP1PQG5</accession>
<comment type="caution">
    <text evidence="2">The sequence shown here is derived from an EMBL/GenBank/DDBJ whole genome shotgun (WGS) entry which is preliminary data.</text>
</comment>
<dbReference type="Proteomes" id="UP001246473">
    <property type="component" value="Unassembled WGS sequence"/>
</dbReference>
<dbReference type="Pfam" id="PF08534">
    <property type="entry name" value="Redoxin"/>
    <property type="match status" value="1"/>
</dbReference>
<organism evidence="2 3">
    <name type="scientific">Paraburkholderia fungorum</name>
    <dbReference type="NCBI Taxonomy" id="134537"/>
    <lineage>
        <taxon>Bacteria</taxon>
        <taxon>Pseudomonadati</taxon>
        <taxon>Pseudomonadota</taxon>
        <taxon>Betaproteobacteria</taxon>
        <taxon>Burkholderiales</taxon>
        <taxon>Burkholderiaceae</taxon>
        <taxon>Paraburkholderia</taxon>
    </lineage>
</organism>
<dbReference type="PANTHER" id="PTHR42852:SF18">
    <property type="entry name" value="CHROMOSOME UNDETERMINED SCAFFOLD_47, WHOLE GENOME SHOTGUN SEQUENCE"/>
    <property type="match status" value="1"/>
</dbReference>
<dbReference type="EMBL" id="JANSLM010000021">
    <property type="protein sequence ID" value="MDT8843089.1"/>
    <property type="molecule type" value="Genomic_DNA"/>
</dbReference>
<feature type="domain" description="Thioredoxin" evidence="1">
    <location>
        <begin position="31"/>
        <end position="171"/>
    </location>
</feature>
<dbReference type="CDD" id="cd02966">
    <property type="entry name" value="TlpA_like_family"/>
    <property type="match status" value="1"/>
</dbReference>
<reference evidence="2" key="1">
    <citation type="submission" date="2022-08" db="EMBL/GenBank/DDBJ databases">
        <authorList>
            <person name="Kim S.-J."/>
        </authorList>
    </citation>
    <scope>NUCLEOTIDE SEQUENCE</scope>
    <source>
        <strain evidence="2">KJ</strain>
    </source>
</reference>
<dbReference type="InterPro" id="IPR013740">
    <property type="entry name" value="Redoxin"/>
</dbReference>
<proteinExistence type="predicted"/>
<sequence length="174" mass="19467">MTDISNFKFPVSKALAALLVVILAITAYMAFGRTKAVPDATYVLTSGRKLTTADLRGKVYLVDFWATSCATCIKEMPQMIQTYNRFKGANFDFIAIAMNYDPPAYVTNYANTRHLPFRIVMDTDGSLARKFFNVEMTPTTYLVDKNGKILKRFLGEPDFAALDRMISDALAQST</sequence>
<dbReference type="InterPro" id="IPR050553">
    <property type="entry name" value="Thioredoxin_ResA/DsbE_sf"/>
</dbReference>
<evidence type="ECO:0000313" key="2">
    <source>
        <dbReference type="EMBL" id="MDT8843089.1"/>
    </source>
</evidence>